<keyword evidence="1" id="KW-0285">Flavoprotein</keyword>
<accession>A0ABV6H9S7</accession>
<comment type="caution">
    <text evidence="4">The sequence shown here is derived from an EMBL/GenBank/DDBJ whole genome shotgun (WGS) entry which is preliminary data.</text>
</comment>
<evidence type="ECO:0000313" key="4">
    <source>
        <dbReference type="EMBL" id="MFC0315634.1"/>
    </source>
</evidence>
<evidence type="ECO:0000256" key="2">
    <source>
        <dbReference type="ARBA" id="ARBA00023002"/>
    </source>
</evidence>
<reference evidence="4 5" key="1">
    <citation type="submission" date="2024-09" db="EMBL/GenBank/DDBJ databases">
        <authorList>
            <person name="Sun Q."/>
            <person name="Mori K."/>
        </authorList>
    </citation>
    <scope>NUCLEOTIDE SEQUENCE [LARGE SCALE GENOMIC DNA]</scope>
    <source>
        <strain evidence="4 5">CCM 7957</strain>
    </source>
</reference>
<feature type="domain" description="FAD-dependent oxidoreductase 2 FAD-binding" evidence="3">
    <location>
        <begin position="8"/>
        <end position="537"/>
    </location>
</feature>
<evidence type="ECO:0000259" key="3">
    <source>
        <dbReference type="Pfam" id="PF00890"/>
    </source>
</evidence>
<dbReference type="InterPro" id="IPR027477">
    <property type="entry name" value="Succ_DH/fumarate_Rdtase_cat_sf"/>
</dbReference>
<dbReference type="Gene3D" id="3.50.50.60">
    <property type="entry name" value="FAD/NAD(P)-binding domain"/>
    <property type="match status" value="1"/>
</dbReference>
<name>A0ABV6H9S7_9ACTN</name>
<dbReference type="InterPro" id="IPR036188">
    <property type="entry name" value="FAD/NAD-bd_sf"/>
</dbReference>
<dbReference type="Pfam" id="PF00890">
    <property type="entry name" value="FAD_binding_2"/>
    <property type="match status" value="1"/>
</dbReference>
<evidence type="ECO:0000313" key="5">
    <source>
        <dbReference type="Proteomes" id="UP001589783"/>
    </source>
</evidence>
<dbReference type="PIRSF" id="PIRSF036654">
    <property type="entry name" value="UCP036654"/>
    <property type="match status" value="1"/>
</dbReference>
<dbReference type="EMBL" id="JBHLWV010000021">
    <property type="protein sequence ID" value="MFC0315634.1"/>
    <property type="molecule type" value="Genomic_DNA"/>
</dbReference>
<keyword evidence="5" id="KW-1185">Reference proteome</keyword>
<dbReference type="PANTHER" id="PTHR43260:SF1">
    <property type="entry name" value="KSDD-LIKE STEROID DEHYDROGENASE RV0785"/>
    <property type="match status" value="1"/>
</dbReference>
<sequence>MSGERQVDAVVVGAGLAGLVATYELTQAGKKVVVVDQENRKNLGGQAFWSLGGLFLVDSPEQRRLGIKDSPELAMQDWLGSAGFDREDEDFWPRQWASAYVDFAATEKRDYLHALGLRFTPVVGWAERGGGFADGHGNSVPRFHLTWGTGPEVVRVFLEPVLEAEKKGLVEFRFRHRVDELLLEGDTAEGVSGALLEETDAERGVASSRTEVGQFELRAPAVIVTSGGIGHNHDMVRENWPTERLGPAPKHMIAGVPAYVDGRMLRISEAAGANLVNRDRMWHYTEGIHNWDPIWPDHAIRIIPGPSSLWLDADGNRLPAPNFPGFDTNTTMKAILDTGYDYSWFVLTGDIIAKEFALSGSEQNPDLTGKSLATAAKARLAKGAPGPVKAFMDHGVDFVVRDTLPELVAGMNEIGRGGHIDLQSLERTLSARDTQVENGYAKDAQIMAMHNARNYLGDKVVRVAKPHRMLDPEHGPLIAVRLNILTRKTLGGLETNLDAQVMRPDGSGFAGLYAAGEVAGFGGGGVHGYNALEGTFLGGCIFSGRAAGRAVARL</sequence>
<dbReference type="Gene3D" id="3.90.700.10">
    <property type="entry name" value="Succinate dehydrogenase/fumarate reductase flavoprotein, catalytic domain"/>
    <property type="match status" value="1"/>
</dbReference>
<evidence type="ECO:0000256" key="1">
    <source>
        <dbReference type="ARBA" id="ARBA00022630"/>
    </source>
</evidence>
<dbReference type="InterPro" id="IPR014614">
    <property type="entry name" value="KsdD_DH"/>
</dbReference>
<organism evidence="4 5">
    <name type="scientific">Gordonia phosphorivorans</name>
    <dbReference type="NCBI Taxonomy" id="1056982"/>
    <lineage>
        <taxon>Bacteria</taxon>
        <taxon>Bacillati</taxon>
        <taxon>Actinomycetota</taxon>
        <taxon>Actinomycetes</taxon>
        <taxon>Mycobacteriales</taxon>
        <taxon>Gordoniaceae</taxon>
        <taxon>Gordonia</taxon>
    </lineage>
</organism>
<dbReference type="NCBIfam" id="NF009472">
    <property type="entry name" value="PRK12834.1"/>
    <property type="match status" value="1"/>
</dbReference>
<dbReference type="InterPro" id="IPR003953">
    <property type="entry name" value="FAD-dep_OxRdtase_2_FAD-bd"/>
</dbReference>
<dbReference type="Proteomes" id="UP001589783">
    <property type="component" value="Unassembled WGS sequence"/>
</dbReference>
<keyword evidence="2" id="KW-0560">Oxidoreductase</keyword>
<dbReference type="RefSeq" id="WP_382364540.1">
    <property type="nucleotide sequence ID" value="NZ_JBHLWV010000021.1"/>
</dbReference>
<proteinExistence type="predicted"/>
<dbReference type="PANTHER" id="PTHR43260">
    <property type="entry name" value="3-KETOSTEROID-DELTA-1-DEHYDROGENASE"/>
    <property type="match status" value="1"/>
</dbReference>
<dbReference type="SUPFAM" id="SSF51905">
    <property type="entry name" value="FAD/NAD(P)-binding domain"/>
    <property type="match status" value="1"/>
</dbReference>
<protein>
    <submittedName>
        <fullName evidence="4">FAD-binding dehydrogenase</fullName>
    </submittedName>
</protein>
<gene>
    <name evidence="4" type="ORF">ACFFJD_12330</name>
</gene>